<dbReference type="OrthoDB" id="9811471at2"/>
<protein>
    <submittedName>
        <fullName evidence="2">Amidase</fullName>
        <ecNumber evidence="2">3.5.1.4</ecNumber>
    </submittedName>
</protein>
<dbReference type="InterPro" id="IPR036928">
    <property type="entry name" value="AS_sf"/>
</dbReference>
<proteinExistence type="predicted"/>
<dbReference type="InterPro" id="IPR023631">
    <property type="entry name" value="Amidase_dom"/>
</dbReference>
<dbReference type="Pfam" id="PF01425">
    <property type="entry name" value="Amidase"/>
    <property type="match status" value="1"/>
</dbReference>
<evidence type="ECO:0000313" key="2">
    <source>
        <dbReference type="EMBL" id="MRX72472.1"/>
    </source>
</evidence>
<evidence type="ECO:0000313" key="3">
    <source>
        <dbReference type="Proteomes" id="UP000448867"/>
    </source>
</evidence>
<dbReference type="RefSeq" id="WP_154307638.1">
    <property type="nucleotide sequence ID" value="NZ_WKKI01000016.1"/>
</dbReference>
<dbReference type="Gene3D" id="3.90.1300.10">
    <property type="entry name" value="Amidase signature (AS) domain"/>
    <property type="match status" value="1"/>
</dbReference>
<organism evidence="2 3">
    <name type="scientific">Metabacillus lacus</name>
    <dbReference type="NCBI Taxonomy" id="1983721"/>
    <lineage>
        <taxon>Bacteria</taxon>
        <taxon>Bacillati</taxon>
        <taxon>Bacillota</taxon>
        <taxon>Bacilli</taxon>
        <taxon>Bacillales</taxon>
        <taxon>Bacillaceae</taxon>
        <taxon>Metabacillus</taxon>
    </lineage>
</organism>
<dbReference type="SUPFAM" id="SSF75304">
    <property type="entry name" value="Amidase signature (AS) enzymes"/>
    <property type="match status" value="1"/>
</dbReference>
<evidence type="ECO:0000259" key="1">
    <source>
        <dbReference type="Pfam" id="PF01425"/>
    </source>
</evidence>
<dbReference type="EMBL" id="WKKI01000016">
    <property type="protein sequence ID" value="MRX72472.1"/>
    <property type="molecule type" value="Genomic_DNA"/>
</dbReference>
<dbReference type="PANTHER" id="PTHR42678:SF34">
    <property type="entry name" value="OS04G0183300 PROTEIN"/>
    <property type="match status" value="1"/>
</dbReference>
<accession>A0A7X2LZY5</accession>
<name>A0A7X2LZY5_9BACI</name>
<dbReference type="GO" id="GO:0004040">
    <property type="term" value="F:amidase activity"/>
    <property type="evidence" value="ECO:0007669"/>
    <property type="project" value="UniProtKB-EC"/>
</dbReference>
<gene>
    <name evidence="2" type="ORF">GJU40_09975</name>
</gene>
<keyword evidence="3" id="KW-1185">Reference proteome</keyword>
<dbReference type="AlphaFoldDB" id="A0A7X2LZY5"/>
<dbReference type="EC" id="3.5.1.4" evidence="2"/>
<dbReference type="Proteomes" id="UP000448867">
    <property type="component" value="Unassembled WGS sequence"/>
</dbReference>
<feature type="domain" description="Amidase" evidence="1">
    <location>
        <begin position="35"/>
        <end position="424"/>
    </location>
</feature>
<reference evidence="2 3" key="1">
    <citation type="submission" date="2019-11" db="EMBL/GenBank/DDBJ databases">
        <title>Bacillus lacus genome.</title>
        <authorList>
            <person name="Allen C.J."/>
            <person name="Newman J.D."/>
        </authorList>
    </citation>
    <scope>NUCLEOTIDE SEQUENCE [LARGE SCALE GENOMIC DNA]</scope>
    <source>
        <strain evidence="2 3">KCTC 33946</strain>
    </source>
</reference>
<keyword evidence="2" id="KW-0378">Hydrolase</keyword>
<dbReference type="PANTHER" id="PTHR42678">
    <property type="entry name" value="AMIDASE"/>
    <property type="match status" value="1"/>
</dbReference>
<sequence>MQNTRLRELAENWLPEATISMIGEAYNGGKLSAQEVVLMYLYRISKLDKELHSIIEINPDALQIAEALDAERRTTGPRGPLHGIPLLLKDNIDTGDKMHTSAGSKALAFHYAREDSFAVRQLREAGAVFIGKTNMTEWANFMSESMKNGYSSRGGQTKNPYGPGVFDTGGSSSGSGAAIAANLSAAAVGTETSGSILSPASSNSIVGIKPTVGLISRSGIIPISFSQDTAGPMARTVTDAAILLSVLSRHDQRDPVTLANPEPHRQYEYSLNRHGLTGMKIGIPRKQYFDVLDEPEAALAEAAIAILKEQGAIVVDSITIPFAEEHEDYQTLLYEFKPALNAYFHAAGHNVPVTSLQQVIAYNLAHPEDMLKYGQGILLESEELSGTLKEEEYFAAREKDLYLSREAGLLALFKDHQLDALLLPKERGCEIPAKAGYPSITVPAGYTPEGKPFGITFSGLSFQESKLISMAFSYEQATLLRRQPNL</sequence>
<comment type="caution">
    <text evidence="2">The sequence shown here is derived from an EMBL/GenBank/DDBJ whole genome shotgun (WGS) entry which is preliminary data.</text>
</comment>
<dbReference type="NCBIfam" id="NF005300">
    <property type="entry name" value="PRK06828.1"/>
    <property type="match status" value="1"/>
</dbReference>